<dbReference type="EMBL" id="BAABDH010000021">
    <property type="protein sequence ID" value="GAA3929213.1"/>
    <property type="molecule type" value="Genomic_DNA"/>
</dbReference>
<dbReference type="Gene3D" id="3.90.1140.10">
    <property type="entry name" value="Cyclic phosphodiesterase"/>
    <property type="match status" value="1"/>
</dbReference>
<gene>
    <name evidence="1" type="ORF">GCM10022406_13380</name>
</gene>
<proteinExistence type="predicted"/>
<evidence type="ECO:0008006" key="3">
    <source>
        <dbReference type="Google" id="ProtNLM"/>
    </source>
</evidence>
<name>A0ABP7MUR0_9BACT</name>
<evidence type="ECO:0000313" key="1">
    <source>
        <dbReference type="EMBL" id="GAA3929213.1"/>
    </source>
</evidence>
<dbReference type="Pfam" id="PF13563">
    <property type="entry name" value="2_5_RNA_ligase2"/>
    <property type="match status" value="1"/>
</dbReference>
<accession>A0ABP7MUR0</accession>
<sequence>MTSPETTAPLILTLALDDAAAAFFNERRQLYFPKERNYLAAHLTLFHHLPGTEQAGITAQLRQYCQACKPLPLQVSGLQFLGQGVAYRLESAALEALHRELQAQ</sequence>
<protein>
    <recommendedName>
        <fullName evidence="3">2'-5' RNA ligase family protein</fullName>
    </recommendedName>
</protein>
<reference evidence="2" key="1">
    <citation type="journal article" date="2019" name="Int. J. Syst. Evol. Microbiol.">
        <title>The Global Catalogue of Microorganisms (GCM) 10K type strain sequencing project: providing services to taxonomists for standard genome sequencing and annotation.</title>
        <authorList>
            <consortium name="The Broad Institute Genomics Platform"/>
            <consortium name="The Broad Institute Genome Sequencing Center for Infectious Disease"/>
            <person name="Wu L."/>
            <person name="Ma J."/>
        </authorList>
    </citation>
    <scope>NUCLEOTIDE SEQUENCE [LARGE SCALE GENOMIC DNA]</scope>
    <source>
        <strain evidence="2">JCM 17214</strain>
    </source>
</reference>
<comment type="caution">
    <text evidence="1">The sequence shown here is derived from an EMBL/GenBank/DDBJ whole genome shotgun (WGS) entry which is preliminary data.</text>
</comment>
<dbReference type="Proteomes" id="UP001499909">
    <property type="component" value="Unassembled WGS sequence"/>
</dbReference>
<evidence type="ECO:0000313" key="2">
    <source>
        <dbReference type="Proteomes" id="UP001499909"/>
    </source>
</evidence>
<organism evidence="1 2">
    <name type="scientific">Hymenobacter algoricola</name>
    <dbReference type="NCBI Taxonomy" id="486267"/>
    <lineage>
        <taxon>Bacteria</taxon>
        <taxon>Pseudomonadati</taxon>
        <taxon>Bacteroidota</taxon>
        <taxon>Cytophagia</taxon>
        <taxon>Cytophagales</taxon>
        <taxon>Hymenobacteraceae</taxon>
        <taxon>Hymenobacter</taxon>
    </lineage>
</organism>
<keyword evidence="2" id="KW-1185">Reference proteome</keyword>